<keyword evidence="2" id="KW-0645">Protease</keyword>
<dbReference type="PANTHER" id="PTHR47053:SF1">
    <property type="entry name" value="MUREIN DD-ENDOPEPTIDASE MEPH-RELATED"/>
    <property type="match status" value="1"/>
</dbReference>
<dbReference type="GO" id="GO:0008234">
    <property type="term" value="F:cysteine-type peptidase activity"/>
    <property type="evidence" value="ECO:0007669"/>
    <property type="project" value="UniProtKB-KW"/>
</dbReference>
<keyword evidence="7" id="KW-1185">Reference proteome</keyword>
<sequence>MKNSNHRSCVLLVSLFLISLIGFKDYGVMVKPFVSKDNVKFSDKEIVNIINEDNDSYTVSKSGKAIKLSKDCLIVTHKDTKMYKVVSFTGIVASKGLAPFDYLLPGDTVELLQKSDDGYIFVDSKKRVGFIDIKDLENIKEANSTQAYSKVNKTLKSGDKTLALKRNDKVSVIAYDGQTFTLSDGTNSFKAHKNDISLTEVKEEKVEVDRSAYAGRNDVAGLIDFAKSQIGKPYVFASAGPDSFDCSGLVYYCYKNVLDITVPRSSAALVSCGVSVEREDLLPGDILLFNTSGSGISHAGIYIGDGKMVHASSGQLMSVVISDIDSGYYLPRFVAARRVIK</sequence>
<evidence type="ECO:0000313" key="6">
    <source>
        <dbReference type="EMBL" id="UQK59602.1"/>
    </source>
</evidence>
<dbReference type="GO" id="GO:0006508">
    <property type="term" value="P:proteolysis"/>
    <property type="evidence" value="ECO:0007669"/>
    <property type="project" value="UniProtKB-KW"/>
</dbReference>
<evidence type="ECO:0000256" key="2">
    <source>
        <dbReference type="ARBA" id="ARBA00022670"/>
    </source>
</evidence>
<dbReference type="InterPro" id="IPR038765">
    <property type="entry name" value="Papain-like_cys_pep_sf"/>
</dbReference>
<feature type="domain" description="NlpC/P60" evidence="5">
    <location>
        <begin position="216"/>
        <end position="340"/>
    </location>
</feature>
<dbReference type="EMBL" id="CP096649">
    <property type="protein sequence ID" value="UQK59602.1"/>
    <property type="molecule type" value="Genomic_DNA"/>
</dbReference>
<evidence type="ECO:0000256" key="4">
    <source>
        <dbReference type="ARBA" id="ARBA00022807"/>
    </source>
</evidence>
<dbReference type="Pfam" id="PF00877">
    <property type="entry name" value="NLPC_P60"/>
    <property type="match status" value="1"/>
</dbReference>
<comment type="similarity">
    <text evidence="1">Belongs to the peptidase C40 family.</text>
</comment>
<dbReference type="AlphaFoldDB" id="A0A9E7IVH5"/>
<evidence type="ECO:0000259" key="5">
    <source>
        <dbReference type="PROSITE" id="PS51935"/>
    </source>
</evidence>
<accession>A0A9E7IVH5</accession>
<gene>
    <name evidence="6" type="ORF">M1R53_02870</name>
</gene>
<dbReference type="InterPro" id="IPR000064">
    <property type="entry name" value="NLP_P60_dom"/>
</dbReference>
<dbReference type="SUPFAM" id="SSF54001">
    <property type="entry name" value="Cysteine proteinases"/>
    <property type="match status" value="1"/>
</dbReference>
<dbReference type="PROSITE" id="PS51935">
    <property type="entry name" value="NLPC_P60"/>
    <property type="match status" value="1"/>
</dbReference>
<keyword evidence="4" id="KW-0788">Thiol protease</keyword>
<dbReference type="RefSeq" id="WP_249243007.1">
    <property type="nucleotide sequence ID" value="NZ_CP096649.1"/>
</dbReference>
<dbReference type="PANTHER" id="PTHR47053">
    <property type="entry name" value="MUREIN DD-ENDOPEPTIDASE MEPH-RELATED"/>
    <property type="match status" value="1"/>
</dbReference>
<dbReference type="Proteomes" id="UP000831151">
    <property type="component" value="Chromosome"/>
</dbReference>
<name>A0A9E7IVH5_9FIRM</name>
<keyword evidence="3" id="KW-0378">Hydrolase</keyword>
<organism evidence="6 7">
    <name type="scientific">Fenollaria massiliensis</name>
    <dbReference type="NCBI Taxonomy" id="938288"/>
    <lineage>
        <taxon>Bacteria</taxon>
        <taxon>Bacillati</taxon>
        <taxon>Bacillota</taxon>
        <taxon>Clostridia</taxon>
        <taxon>Eubacteriales</taxon>
        <taxon>Fenollaria</taxon>
    </lineage>
</organism>
<proteinExistence type="inferred from homology"/>
<evidence type="ECO:0000313" key="7">
    <source>
        <dbReference type="Proteomes" id="UP000831151"/>
    </source>
</evidence>
<dbReference type="Gene3D" id="3.90.1720.10">
    <property type="entry name" value="endopeptidase domain like (from Nostoc punctiforme)"/>
    <property type="match status" value="1"/>
</dbReference>
<dbReference type="KEGG" id="fms:M1R53_02870"/>
<reference evidence="6" key="1">
    <citation type="submission" date="2022-04" db="EMBL/GenBank/DDBJ databases">
        <title>Complete genome sequences of Ezakiella coagulans and Fenollaria massiliensis.</title>
        <authorList>
            <person name="France M.T."/>
            <person name="Clifford J."/>
            <person name="Narina S."/>
            <person name="Rutt L."/>
            <person name="Ravel J."/>
        </authorList>
    </citation>
    <scope>NUCLEOTIDE SEQUENCE</scope>
    <source>
        <strain evidence="6">C0061C2</strain>
    </source>
</reference>
<evidence type="ECO:0000256" key="3">
    <source>
        <dbReference type="ARBA" id="ARBA00022801"/>
    </source>
</evidence>
<dbReference type="InterPro" id="IPR051202">
    <property type="entry name" value="Peptidase_C40"/>
</dbReference>
<protein>
    <submittedName>
        <fullName evidence="6">C40 family peptidase</fullName>
    </submittedName>
</protein>
<evidence type="ECO:0000256" key="1">
    <source>
        <dbReference type="ARBA" id="ARBA00007074"/>
    </source>
</evidence>